<evidence type="ECO:0000313" key="11">
    <source>
        <dbReference type="Proteomes" id="UP000672097"/>
    </source>
</evidence>
<reference evidence="10 11" key="1">
    <citation type="submission" date="2021-04" db="EMBL/GenBank/DDBJ databases">
        <title>The genome sequence of type strain Ideonella paludis KCTC 32238.</title>
        <authorList>
            <person name="Liu Y."/>
        </authorList>
    </citation>
    <scope>NUCLEOTIDE SEQUENCE [LARGE SCALE GENOMIC DNA]</scope>
    <source>
        <strain evidence="10 11">KCTC 32238</strain>
    </source>
</reference>
<evidence type="ECO:0000313" key="10">
    <source>
        <dbReference type="EMBL" id="MBQ0934218.1"/>
    </source>
</evidence>
<dbReference type="RefSeq" id="WP_210805869.1">
    <property type="nucleotide sequence ID" value="NZ_JAGQDG010000001.1"/>
</dbReference>
<keyword evidence="2 6" id="KW-0479">Metal-binding</keyword>
<dbReference type="CDD" id="cd09608">
    <property type="entry name" value="M3B_PepF"/>
    <property type="match status" value="1"/>
</dbReference>
<dbReference type="InterPro" id="IPR045090">
    <property type="entry name" value="Pept_M3A_M3B"/>
</dbReference>
<dbReference type="Gene3D" id="1.10.287.830">
    <property type="entry name" value="putative peptidase helix hairpin domain like"/>
    <property type="match status" value="1"/>
</dbReference>
<evidence type="ECO:0000256" key="7">
    <source>
        <dbReference type="SAM" id="SignalP"/>
    </source>
</evidence>
<keyword evidence="4 6" id="KW-0862">Zinc</keyword>
<dbReference type="InterPro" id="IPR013647">
    <property type="entry name" value="OligopepF_N_dom"/>
</dbReference>
<dbReference type="SUPFAM" id="SSF55486">
    <property type="entry name" value="Metalloproteases ('zincins'), catalytic domain"/>
    <property type="match status" value="1"/>
</dbReference>
<evidence type="ECO:0000256" key="3">
    <source>
        <dbReference type="ARBA" id="ARBA00022801"/>
    </source>
</evidence>
<dbReference type="Gene3D" id="1.20.140.70">
    <property type="entry name" value="Oligopeptidase f, N-terminal domain"/>
    <property type="match status" value="1"/>
</dbReference>
<organism evidence="10 11">
    <name type="scientific">Ideonella paludis</name>
    <dbReference type="NCBI Taxonomy" id="1233411"/>
    <lineage>
        <taxon>Bacteria</taxon>
        <taxon>Pseudomonadati</taxon>
        <taxon>Pseudomonadota</taxon>
        <taxon>Betaproteobacteria</taxon>
        <taxon>Burkholderiales</taxon>
        <taxon>Sphaerotilaceae</taxon>
        <taxon>Ideonella</taxon>
    </lineage>
</organism>
<protein>
    <submittedName>
        <fullName evidence="10">Oligoendopeptidase F family protein</fullName>
    </submittedName>
</protein>
<evidence type="ECO:0000259" key="9">
    <source>
        <dbReference type="Pfam" id="PF08439"/>
    </source>
</evidence>
<evidence type="ECO:0000256" key="4">
    <source>
        <dbReference type="ARBA" id="ARBA00022833"/>
    </source>
</evidence>
<comment type="caution">
    <text evidence="10">The sequence shown here is derived from an EMBL/GenBank/DDBJ whole genome shotgun (WGS) entry which is preliminary data.</text>
</comment>
<evidence type="ECO:0000256" key="2">
    <source>
        <dbReference type="ARBA" id="ARBA00022723"/>
    </source>
</evidence>
<proteinExistence type="inferred from homology"/>
<dbReference type="InterPro" id="IPR001567">
    <property type="entry name" value="Pept_M3A_M3B_dom"/>
</dbReference>
<keyword evidence="5 6" id="KW-0482">Metalloprotease</keyword>
<evidence type="ECO:0000256" key="6">
    <source>
        <dbReference type="RuleBase" id="RU003435"/>
    </source>
</evidence>
<keyword evidence="1 6" id="KW-0645">Protease</keyword>
<feature type="domain" description="Peptidase M3A/M3B catalytic" evidence="8">
    <location>
        <begin position="234"/>
        <end position="613"/>
    </location>
</feature>
<dbReference type="InterPro" id="IPR042088">
    <property type="entry name" value="OligoPept_F_C"/>
</dbReference>
<dbReference type="Pfam" id="PF01432">
    <property type="entry name" value="Peptidase_M3"/>
    <property type="match status" value="1"/>
</dbReference>
<keyword evidence="3 6" id="KW-0378">Hydrolase</keyword>
<feature type="signal peptide" evidence="7">
    <location>
        <begin position="1"/>
        <end position="29"/>
    </location>
</feature>
<evidence type="ECO:0000256" key="5">
    <source>
        <dbReference type="ARBA" id="ARBA00023049"/>
    </source>
</evidence>
<keyword evidence="11" id="KW-1185">Reference proteome</keyword>
<dbReference type="EMBL" id="JAGQDG010000001">
    <property type="protein sequence ID" value="MBQ0934218.1"/>
    <property type="molecule type" value="Genomic_DNA"/>
</dbReference>
<dbReference type="Proteomes" id="UP000672097">
    <property type="component" value="Unassembled WGS sequence"/>
</dbReference>
<keyword evidence="7" id="KW-0732">Signal</keyword>
<evidence type="ECO:0000256" key="1">
    <source>
        <dbReference type="ARBA" id="ARBA00022670"/>
    </source>
</evidence>
<feature type="chain" id="PRO_5047094261" evidence="7">
    <location>
        <begin position="30"/>
        <end position="632"/>
    </location>
</feature>
<name>A0ABS5DSV0_9BURK</name>
<accession>A0ABS5DSV0</accession>
<evidence type="ECO:0000259" key="8">
    <source>
        <dbReference type="Pfam" id="PF01432"/>
    </source>
</evidence>
<sequence length="632" mass="69222">MPTPLTRFCTPTLLAVAALAALASPLAQAQATQSAAAAPADERYVWDLTPLFATPAAWEAERQAVVAELPKMQALKGTVATGDAAALLTALQAQSALRLRLSRLGVYASTQQSTDNRNAQYQERGNLIRAVFGQAAAAGAWLAPEIQALGAAKVEAMLATEPRLAPHAVNLRNTLRQARHTLSAETEAALGAMSPVSRAAVQARTLLMTSDIRWPSVTIDGKPQEVNPTSYGPLREHPDRAVREQVFKAFYGQLGQFEGSLGQLLSSRMQAGTIEAKLRQHKNAISANLSTHQIPEAVVRTLVAQANAGLPVLHRYFKLRQRMLGLPDLHYHDIYPDLVKLDKRFSPEESARLTTEATQVLGPDYQRHLKAGLSARSMHVFPAPGKSSGAYKTGVYRMTPYVFLNHHNTFNSASTLAHEWGHGVHSMLADEAQPPETAGYSLFTAEVASITNEVLLSEMVKAQAKTREEKLFYLGHALEEMRGTFFRQTMFAEFELAAHDALERGEALGGKKLTALYCSLLRKYHGADQGVMQIDPAYCTEWAYIPHFFNPFYVYQYATSMTASSYFGQELLKGQPGLRDKYLGVLRAGGAKPPYELLRDAGVDLASPAPYQALLARMSATMDEMERLLATR</sequence>
<gene>
    <name evidence="10" type="ORF">KAK11_02680</name>
</gene>
<comment type="cofactor">
    <cofactor evidence="6">
        <name>Zn(2+)</name>
        <dbReference type="ChEBI" id="CHEBI:29105"/>
    </cofactor>
    <text evidence="6">Binds 1 zinc ion.</text>
</comment>
<dbReference type="Gene3D" id="1.10.1370.20">
    <property type="entry name" value="Oligoendopeptidase f, C-terminal domain"/>
    <property type="match status" value="1"/>
</dbReference>
<dbReference type="PANTHER" id="PTHR11804:SF84">
    <property type="entry name" value="SACCHAROLYSIN"/>
    <property type="match status" value="1"/>
</dbReference>
<dbReference type="PANTHER" id="PTHR11804">
    <property type="entry name" value="PROTEASE M3 THIMET OLIGOPEPTIDASE-RELATED"/>
    <property type="match status" value="1"/>
</dbReference>
<comment type="similarity">
    <text evidence="6">Belongs to the peptidase M3 family.</text>
</comment>
<dbReference type="Pfam" id="PF08439">
    <property type="entry name" value="Peptidase_M3_N"/>
    <property type="match status" value="1"/>
</dbReference>
<feature type="domain" description="Oligopeptidase F N-terminal" evidence="9">
    <location>
        <begin position="145"/>
        <end position="213"/>
    </location>
</feature>